<organism evidence="2 3">
    <name type="scientific">Brevundimonas terrae</name>
    <dbReference type="NCBI Taxonomy" id="363631"/>
    <lineage>
        <taxon>Bacteria</taxon>
        <taxon>Pseudomonadati</taxon>
        <taxon>Pseudomonadota</taxon>
        <taxon>Alphaproteobacteria</taxon>
        <taxon>Caulobacterales</taxon>
        <taxon>Caulobacteraceae</taxon>
        <taxon>Brevundimonas</taxon>
    </lineage>
</organism>
<dbReference type="PANTHER" id="PTHR36302">
    <property type="entry name" value="BLR7088 PROTEIN"/>
    <property type="match status" value="1"/>
</dbReference>
<dbReference type="Pfam" id="PF04314">
    <property type="entry name" value="PCuAC"/>
    <property type="match status" value="1"/>
</dbReference>
<evidence type="ECO:0008006" key="4">
    <source>
        <dbReference type="Google" id="ProtNLM"/>
    </source>
</evidence>
<feature type="chain" id="PRO_5046845040" description="Copper chaperone PCu(A)C" evidence="1">
    <location>
        <begin position="18"/>
        <end position="174"/>
    </location>
</feature>
<proteinExistence type="predicted"/>
<name>A0ABN0Y9Z4_9CAUL</name>
<dbReference type="Gene3D" id="2.60.40.1890">
    <property type="entry name" value="PCu(A)C copper chaperone"/>
    <property type="match status" value="1"/>
</dbReference>
<dbReference type="Proteomes" id="UP001500791">
    <property type="component" value="Unassembled WGS sequence"/>
</dbReference>
<dbReference type="EMBL" id="BAAAEJ010000006">
    <property type="protein sequence ID" value="GAA0388556.1"/>
    <property type="molecule type" value="Genomic_DNA"/>
</dbReference>
<dbReference type="InterPro" id="IPR007410">
    <property type="entry name" value="LpqE-like"/>
</dbReference>
<dbReference type="PANTHER" id="PTHR36302:SF1">
    <property type="entry name" value="COPPER CHAPERONE PCU(A)C"/>
    <property type="match status" value="1"/>
</dbReference>
<evidence type="ECO:0000313" key="2">
    <source>
        <dbReference type="EMBL" id="GAA0388556.1"/>
    </source>
</evidence>
<protein>
    <recommendedName>
        <fullName evidence="4">Copper chaperone PCu(A)C</fullName>
    </recommendedName>
</protein>
<dbReference type="InterPro" id="IPR036182">
    <property type="entry name" value="PCuAC_sf"/>
</dbReference>
<dbReference type="RefSeq" id="WP_167179186.1">
    <property type="nucleotide sequence ID" value="NZ_BAAAEJ010000006.1"/>
</dbReference>
<evidence type="ECO:0000256" key="1">
    <source>
        <dbReference type="SAM" id="SignalP"/>
    </source>
</evidence>
<evidence type="ECO:0000313" key="3">
    <source>
        <dbReference type="Proteomes" id="UP001500791"/>
    </source>
</evidence>
<dbReference type="PROSITE" id="PS51257">
    <property type="entry name" value="PROKAR_LIPOPROTEIN"/>
    <property type="match status" value="1"/>
</dbReference>
<comment type="caution">
    <text evidence="2">The sequence shown here is derived from an EMBL/GenBank/DDBJ whole genome shotgun (WGS) entry which is preliminary data.</text>
</comment>
<dbReference type="SUPFAM" id="SSF110087">
    <property type="entry name" value="DR1885-like metal-binding protein"/>
    <property type="match status" value="1"/>
</dbReference>
<keyword evidence="3" id="KW-1185">Reference proteome</keyword>
<accession>A0ABN0Y9Z4</accession>
<dbReference type="InterPro" id="IPR058248">
    <property type="entry name" value="Lxx211020-like"/>
</dbReference>
<gene>
    <name evidence="2" type="ORF">GCM10009093_14080</name>
</gene>
<keyword evidence="1" id="KW-0732">Signal</keyword>
<feature type="signal peptide" evidence="1">
    <location>
        <begin position="1"/>
        <end position="17"/>
    </location>
</feature>
<sequence length="174" mass="18003">MKYALTLSMTVATLALAACGSQTDAPAASAEAPAPESVPAETTPTVVAGNVTIEDAWCRPSPNGAKAGGCYVILTSSADDTLTGVSTDQAEMAQVHEMKMEDGVMKMAHLDKGLPLPANQRTELKPHGNHIMLMGLKAPLVSGQTAKITLNFANAAPATVDFDIRTPPMVGGEQ</sequence>
<reference evidence="2 3" key="1">
    <citation type="journal article" date="2019" name="Int. J. Syst. Evol. Microbiol.">
        <title>The Global Catalogue of Microorganisms (GCM) 10K type strain sequencing project: providing services to taxonomists for standard genome sequencing and annotation.</title>
        <authorList>
            <consortium name="The Broad Institute Genomics Platform"/>
            <consortium name="The Broad Institute Genome Sequencing Center for Infectious Disease"/>
            <person name="Wu L."/>
            <person name="Ma J."/>
        </authorList>
    </citation>
    <scope>NUCLEOTIDE SEQUENCE [LARGE SCALE GENOMIC DNA]</scope>
    <source>
        <strain evidence="2 3">JCM 13476</strain>
    </source>
</reference>